<dbReference type="SUPFAM" id="SSF53756">
    <property type="entry name" value="UDP-Glycosyltransferase/glycogen phosphorylase"/>
    <property type="match status" value="1"/>
</dbReference>
<accession>A0ABY7A324</accession>
<organism evidence="1 2">
    <name type="scientific">Pseudomonas triclosanedens</name>
    <dbReference type="NCBI Taxonomy" id="2961893"/>
    <lineage>
        <taxon>Bacteria</taxon>
        <taxon>Pseudomonadati</taxon>
        <taxon>Pseudomonadota</taxon>
        <taxon>Gammaproteobacteria</taxon>
        <taxon>Pseudomonadales</taxon>
        <taxon>Pseudomonadaceae</taxon>
        <taxon>Pseudomonas</taxon>
    </lineage>
</organism>
<dbReference type="PANTHER" id="PTHR12526:SF638">
    <property type="entry name" value="SPORE COAT PROTEIN SA"/>
    <property type="match status" value="1"/>
</dbReference>
<dbReference type="Proteomes" id="UP001163624">
    <property type="component" value="Chromosome"/>
</dbReference>
<reference evidence="1" key="1">
    <citation type="submission" date="2022-11" db="EMBL/GenBank/DDBJ databases">
        <title>Pseudomonas triclosanedens sp. nov., a triclosan degrader isolated from activated sludge.</title>
        <authorList>
            <person name="Yin Y."/>
            <person name="Lu Z."/>
        </authorList>
    </citation>
    <scope>NUCLEOTIDE SEQUENCE</scope>
    <source>
        <strain evidence="1">ZM23</strain>
    </source>
</reference>
<dbReference type="Pfam" id="PF13692">
    <property type="entry name" value="Glyco_trans_1_4"/>
    <property type="match status" value="1"/>
</dbReference>
<dbReference type="PANTHER" id="PTHR12526">
    <property type="entry name" value="GLYCOSYLTRANSFERASE"/>
    <property type="match status" value="1"/>
</dbReference>
<dbReference type="CDD" id="cd03808">
    <property type="entry name" value="GT4_CapM-like"/>
    <property type="match status" value="1"/>
</dbReference>
<dbReference type="RefSeq" id="WP_254471909.1">
    <property type="nucleotide sequence ID" value="NZ_CP113432.1"/>
</dbReference>
<gene>
    <name evidence="1" type="ORF">OU419_09430</name>
</gene>
<evidence type="ECO:0000313" key="1">
    <source>
        <dbReference type="EMBL" id="WAI51449.1"/>
    </source>
</evidence>
<evidence type="ECO:0000313" key="2">
    <source>
        <dbReference type="Proteomes" id="UP001163624"/>
    </source>
</evidence>
<dbReference type="EMBL" id="CP113432">
    <property type="protein sequence ID" value="WAI51449.1"/>
    <property type="molecule type" value="Genomic_DNA"/>
</dbReference>
<name>A0ABY7A324_9PSED</name>
<keyword evidence="2" id="KW-1185">Reference proteome</keyword>
<protein>
    <submittedName>
        <fullName evidence="1">Glycosyltransferase family 4 protein</fullName>
    </submittedName>
</protein>
<proteinExistence type="predicted"/>
<dbReference type="Gene3D" id="3.40.50.2000">
    <property type="entry name" value="Glycogen Phosphorylase B"/>
    <property type="match status" value="2"/>
</dbReference>
<sequence length="368" mass="40806">MAVVSNQAFSIVNFRRELIKDIVSSGVMVFAFAPDYNDELVRAVKEIGAIPVSVEMDRVGVNPIQAIRTVLGLVRAIRDLEIDAVLSYFTKPVIYGGLAARFSGVDSIYSFIEGAGYVYADGVGSTRRVILRKFISFLYRLSLSFSSRVFLLNRDDYSLFVGGGLVRAEKAILLPGIGLDLDRFNEQTPVVSPVVFTFLGRLLREKGVIDFVSAARIIKNKHPEVVFLIVGDVDVNPGSIGIEDLKAWGEEGLVTWVGHVADVRPWLAETSVLVHPSYYREGIPRSIQEAMASGRPVITTDSVGCRESIEDTVNGFLVPIRSPESIARAMERFIAEPELIVEMGRQSRRLAELRFDVREINEMVMAVF</sequence>